<dbReference type="PROSITE" id="PS51462">
    <property type="entry name" value="NUDIX"/>
    <property type="match status" value="1"/>
</dbReference>
<dbReference type="PROSITE" id="PS00893">
    <property type="entry name" value="NUDIX_BOX"/>
    <property type="match status" value="1"/>
</dbReference>
<evidence type="ECO:0000259" key="3">
    <source>
        <dbReference type="PROSITE" id="PS51462"/>
    </source>
</evidence>
<keyword evidence="2" id="KW-0378">Hydrolase</keyword>
<accession>A0ABP7R513</accession>
<evidence type="ECO:0000313" key="4">
    <source>
        <dbReference type="EMBL" id="GAA3992720.1"/>
    </source>
</evidence>
<dbReference type="Proteomes" id="UP001501747">
    <property type="component" value="Unassembled WGS sequence"/>
</dbReference>
<dbReference type="PANTHER" id="PTHR43046">
    <property type="entry name" value="GDP-MANNOSE MANNOSYL HYDROLASE"/>
    <property type="match status" value="1"/>
</dbReference>
<comment type="cofactor">
    <cofactor evidence="1">
        <name>Mg(2+)</name>
        <dbReference type="ChEBI" id="CHEBI:18420"/>
    </cofactor>
</comment>
<dbReference type="Pfam" id="PF00293">
    <property type="entry name" value="NUDIX"/>
    <property type="match status" value="1"/>
</dbReference>
<dbReference type="EMBL" id="BAABAL010000005">
    <property type="protein sequence ID" value="GAA3992720.1"/>
    <property type="molecule type" value="Genomic_DNA"/>
</dbReference>
<name>A0ABP7R513_9PSEU</name>
<evidence type="ECO:0000256" key="1">
    <source>
        <dbReference type="ARBA" id="ARBA00001946"/>
    </source>
</evidence>
<comment type="caution">
    <text evidence="4">The sequence shown here is derived from an EMBL/GenBank/DDBJ whole genome shotgun (WGS) entry which is preliminary data.</text>
</comment>
<gene>
    <name evidence="4" type="ORF">GCM10022247_09860</name>
</gene>
<proteinExistence type="predicted"/>
<feature type="domain" description="Nudix hydrolase" evidence="3">
    <location>
        <begin position="16"/>
        <end position="148"/>
    </location>
</feature>
<evidence type="ECO:0000313" key="5">
    <source>
        <dbReference type="Proteomes" id="UP001501747"/>
    </source>
</evidence>
<dbReference type="InterPro" id="IPR020084">
    <property type="entry name" value="NUDIX_hydrolase_CS"/>
</dbReference>
<dbReference type="InterPro" id="IPR000086">
    <property type="entry name" value="NUDIX_hydrolase_dom"/>
</dbReference>
<evidence type="ECO:0000256" key="2">
    <source>
        <dbReference type="ARBA" id="ARBA00022801"/>
    </source>
</evidence>
<dbReference type="SUPFAM" id="SSF55811">
    <property type="entry name" value="Nudix"/>
    <property type="match status" value="1"/>
</dbReference>
<sequence>MYLSEQDRIEVERGEFTGRASMTMVLDEDDRVLLNLRDDKPEILYPNHWAILGGAAEPGESPVVTARRELGEEIGSAVEEFGEFEHFCSVIDRGGHRHLVSVFITRTTMPSTEFTLTEGQELRFFAFEELDSITITPFVRQVLSAYRASGRAPKPGGRGGGSW</sequence>
<organism evidence="4 5">
    <name type="scientific">Allokutzneria multivorans</name>
    <dbReference type="NCBI Taxonomy" id="1142134"/>
    <lineage>
        <taxon>Bacteria</taxon>
        <taxon>Bacillati</taxon>
        <taxon>Actinomycetota</taxon>
        <taxon>Actinomycetes</taxon>
        <taxon>Pseudonocardiales</taxon>
        <taxon>Pseudonocardiaceae</taxon>
        <taxon>Allokutzneria</taxon>
    </lineage>
</organism>
<dbReference type="Gene3D" id="3.90.79.10">
    <property type="entry name" value="Nucleoside Triphosphate Pyrophosphohydrolase"/>
    <property type="match status" value="1"/>
</dbReference>
<protein>
    <recommendedName>
        <fullName evidence="3">Nudix hydrolase domain-containing protein</fullName>
    </recommendedName>
</protein>
<reference evidence="5" key="1">
    <citation type="journal article" date="2019" name="Int. J. Syst. Evol. Microbiol.">
        <title>The Global Catalogue of Microorganisms (GCM) 10K type strain sequencing project: providing services to taxonomists for standard genome sequencing and annotation.</title>
        <authorList>
            <consortium name="The Broad Institute Genomics Platform"/>
            <consortium name="The Broad Institute Genome Sequencing Center for Infectious Disease"/>
            <person name="Wu L."/>
            <person name="Ma J."/>
        </authorList>
    </citation>
    <scope>NUCLEOTIDE SEQUENCE [LARGE SCALE GENOMIC DNA]</scope>
    <source>
        <strain evidence="5">JCM 17342</strain>
    </source>
</reference>
<dbReference type="PANTHER" id="PTHR43046:SF14">
    <property type="entry name" value="MUTT_NUDIX FAMILY PROTEIN"/>
    <property type="match status" value="1"/>
</dbReference>
<dbReference type="RefSeq" id="WP_344871316.1">
    <property type="nucleotide sequence ID" value="NZ_BAABAL010000005.1"/>
</dbReference>
<dbReference type="InterPro" id="IPR015797">
    <property type="entry name" value="NUDIX_hydrolase-like_dom_sf"/>
</dbReference>
<keyword evidence="5" id="KW-1185">Reference proteome</keyword>